<dbReference type="STRING" id="1423726.FC07_GL001282"/>
<dbReference type="InterPro" id="IPR015168">
    <property type="entry name" value="SsuA/THI5"/>
</dbReference>
<dbReference type="GO" id="GO:0042626">
    <property type="term" value="F:ATPase-coupled transmembrane transporter activity"/>
    <property type="evidence" value="ECO:0007669"/>
    <property type="project" value="InterPro"/>
</dbReference>
<proteinExistence type="inferred from homology"/>
<evidence type="ECO:0000256" key="1">
    <source>
        <dbReference type="ARBA" id="ARBA00004418"/>
    </source>
</evidence>
<comment type="function">
    <text evidence="5">Part of a binding-protein-dependent transport system for aliphatic sulfonates. Putative binding protein.</text>
</comment>
<comment type="similarity">
    <text evidence="2">Belongs to the bacterial solute-binding protein SsuA/TauA family.</text>
</comment>
<keyword evidence="9" id="KW-1185">Reference proteome</keyword>
<dbReference type="AlphaFoldDB" id="A0A0R1GHJ7"/>
<evidence type="ECO:0000256" key="3">
    <source>
        <dbReference type="ARBA" id="ARBA00022448"/>
    </source>
</evidence>
<feature type="domain" description="Solute-binding protein family 3/N-terminal" evidence="7">
    <location>
        <begin position="38"/>
        <end position="247"/>
    </location>
</feature>
<dbReference type="NCBIfam" id="TIGR01728">
    <property type="entry name" value="SsuA_fam"/>
    <property type="match status" value="1"/>
</dbReference>
<evidence type="ECO:0000259" key="7">
    <source>
        <dbReference type="SMART" id="SM00062"/>
    </source>
</evidence>
<accession>A0A0R1GHJ7</accession>
<dbReference type="GO" id="GO:0042597">
    <property type="term" value="C:periplasmic space"/>
    <property type="evidence" value="ECO:0007669"/>
    <property type="project" value="UniProtKB-SubCell"/>
</dbReference>
<dbReference type="Proteomes" id="UP000051461">
    <property type="component" value="Unassembled WGS sequence"/>
</dbReference>
<comment type="caution">
    <text evidence="8">The sequence shown here is derived from an EMBL/GenBank/DDBJ whole genome shotgun (WGS) entry which is preliminary data.</text>
</comment>
<dbReference type="OrthoDB" id="286202at2"/>
<gene>
    <name evidence="8" type="ORF">FC07_GL001282</name>
</gene>
<evidence type="ECO:0000256" key="6">
    <source>
        <dbReference type="ARBA" id="ARBA00070228"/>
    </source>
</evidence>
<dbReference type="EMBL" id="AZDA01000117">
    <property type="protein sequence ID" value="KRK33353.1"/>
    <property type="molecule type" value="Genomic_DNA"/>
</dbReference>
<dbReference type="Gene3D" id="3.40.190.10">
    <property type="entry name" value="Periplasmic binding protein-like II"/>
    <property type="match status" value="2"/>
</dbReference>
<dbReference type="SUPFAM" id="SSF53850">
    <property type="entry name" value="Periplasmic binding protein-like II"/>
    <property type="match status" value="1"/>
</dbReference>
<dbReference type="Pfam" id="PF09084">
    <property type="entry name" value="NMT1"/>
    <property type="match status" value="1"/>
</dbReference>
<evidence type="ECO:0000313" key="8">
    <source>
        <dbReference type="EMBL" id="KRK33353.1"/>
    </source>
</evidence>
<organism evidence="8 9">
    <name type="scientific">Loigolactobacillus bifermentans DSM 20003</name>
    <dbReference type="NCBI Taxonomy" id="1423726"/>
    <lineage>
        <taxon>Bacteria</taxon>
        <taxon>Bacillati</taxon>
        <taxon>Bacillota</taxon>
        <taxon>Bacilli</taxon>
        <taxon>Lactobacillales</taxon>
        <taxon>Lactobacillaceae</taxon>
        <taxon>Loigolactobacillus</taxon>
    </lineage>
</organism>
<evidence type="ECO:0000256" key="5">
    <source>
        <dbReference type="ARBA" id="ARBA00055538"/>
    </source>
</evidence>
<dbReference type="PATRIC" id="fig|1423726.3.peg.1329"/>
<evidence type="ECO:0000256" key="2">
    <source>
        <dbReference type="ARBA" id="ARBA00010742"/>
    </source>
</evidence>
<protein>
    <recommendedName>
        <fullName evidence="6">Putative aliphatic sulfonates-binding protein</fullName>
    </recommendedName>
</protein>
<dbReference type="PANTHER" id="PTHR30024">
    <property type="entry name" value="ALIPHATIC SULFONATES-BINDING PROTEIN-RELATED"/>
    <property type="match status" value="1"/>
</dbReference>
<evidence type="ECO:0000313" key="9">
    <source>
        <dbReference type="Proteomes" id="UP000051461"/>
    </source>
</evidence>
<dbReference type="RefSeq" id="WP_057905446.1">
    <property type="nucleotide sequence ID" value="NZ_AZDA01000117.1"/>
</dbReference>
<keyword evidence="3" id="KW-0813">Transport</keyword>
<dbReference type="GO" id="GO:0016020">
    <property type="term" value="C:membrane"/>
    <property type="evidence" value="ECO:0007669"/>
    <property type="project" value="InterPro"/>
</dbReference>
<sequence length="322" mass="35427">MRRHWKLGLLVVIVLAWVGIALSGWHQTDGGNDSTTKTVTIGYQKADPIDIAKQRGEFAKKLKAKGYKVVFKEFQDGSSLMQALKSGNIDYARLGDTPPVTAAAAGTKLTYVAAGSTKTKGSGIVVKKTASIASVKDLKGKRVAYTKGTSSQYLLLRALKEAGLSADDVTWVNLDQSAASVAFSKGKVDAWATWDPYTASAQLQQNAKLLTDSNGLSKNRDFIVSSTSFAKKNKTLSKYIIKYLSDDMTWADTHHQALAKMMEKSLKLPKKVVMKMITRRHYTMTAMTDKITQEEQDIADLFYSEGVIKNKVTIKNDVQKLE</sequence>
<dbReference type="SMART" id="SM00062">
    <property type="entry name" value="PBPb"/>
    <property type="match status" value="1"/>
</dbReference>
<keyword evidence="4" id="KW-0732">Signal</keyword>
<dbReference type="FunFam" id="3.40.190.10:FF:000050">
    <property type="entry name" value="Sulfonate ABC transporter substrate-binding protein"/>
    <property type="match status" value="1"/>
</dbReference>
<reference evidence="8 9" key="1">
    <citation type="journal article" date="2015" name="Genome Announc.">
        <title>Expanding the biotechnology potential of lactobacilli through comparative genomics of 213 strains and associated genera.</title>
        <authorList>
            <person name="Sun Z."/>
            <person name="Harris H.M."/>
            <person name="McCann A."/>
            <person name="Guo C."/>
            <person name="Argimon S."/>
            <person name="Zhang W."/>
            <person name="Yang X."/>
            <person name="Jeffery I.B."/>
            <person name="Cooney J.C."/>
            <person name="Kagawa T.F."/>
            <person name="Liu W."/>
            <person name="Song Y."/>
            <person name="Salvetti E."/>
            <person name="Wrobel A."/>
            <person name="Rasinkangas P."/>
            <person name="Parkhill J."/>
            <person name="Rea M.C."/>
            <person name="O'Sullivan O."/>
            <person name="Ritari J."/>
            <person name="Douillard F.P."/>
            <person name="Paul Ross R."/>
            <person name="Yang R."/>
            <person name="Briner A.E."/>
            <person name="Felis G.E."/>
            <person name="de Vos W.M."/>
            <person name="Barrangou R."/>
            <person name="Klaenhammer T.R."/>
            <person name="Caufield P.W."/>
            <person name="Cui Y."/>
            <person name="Zhang H."/>
            <person name="O'Toole P.W."/>
        </authorList>
    </citation>
    <scope>NUCLEOTIDE SEQUENCE [LARGE SCALE GENOMIC DNA]</scope>
    <source>
        <strain evidence="8 9">DSM 20003</strain>
    </source>
</reference>
<dbReference type="InterPro" id="IPR001638">
    <property type="entry name" value="Solute-binding_3/MltF_N"/>
</dbReference>
<name>A0A0R1GHJ7_9LACO</name>
<dbReference type="PANTHER" id="PTHR30024:SF42">
    <property type="entry name" value="ALIPHATIC SULFONATES-BINDING PROTEIN-RELATED"/>
    <property type="match status" value="1"/>
</dbReference>
<dbReference type="InterPro" id="IPR010067">
    <property type="entry name" value="ABC_SsuA_sub-bd"/>
</dbReference>
<comment type="subcellular location">
    <subcellularLocation>
        <location evidence="1">Periplasm</location>
    </subcellularLocation>
</comment>
<evidence type="ECO:0000256" key="4">
    <source>
        <dbReference type="ARBA" id="ARBA00022729"/>
    </source>
</evidence>